<feature type="compositionally biased region" description="Basic and acidic residues" evidence="9">
    <location>
        <begin position="332"/>
        <end position="362"/>
    </location>
</feature>
<dbReference type="InterPro" id="IPR036602">
    <property type="entry name" value="tRNA_yW-synthesising-like_sf"/>
</dbReference>
<keyword evidence="6" id="KW-0819">tRNA processing</keyword>
<dbReference type="Proteomes" id="UP001287356">
    <property type="component" value="Unassembled WGS sequence"/>
</dbReference>
<evidence type="ECO:0000256" key="2">
    <source>
        <dbReference type="ARBA" id="ARBA00012750"/>
    </source>
</evidence>
<protein>
    <recommendedName>
        <fullName evidence="2">tRNA(Phe) 7-[(3-amino-3-carboxypropyl)-4-demethylwyosine(37)-N(4)]-methyltransferase</fullName>
        <ecNumber evidence="2">2.1.1.282</ecNumber>
    </recommendedName>
    <alternativeName>
        <fullName evidence="7">tRNA(Phe) 7-((3-amino-3-carboxypropyl)-4-demethylwyosine(37)-N(4))-methyltransferase</fullName>
    </alternativeName>
</protein>
<keyword evidence="4" id="KW-0808">Transferase</keyword>
<keyword evidence="3" id="KW-0489">Methyltransferase</keyword>
<feature type="region of interest" description="Disordered" evidence="9">
    <location>
        <begin position="328"/>
        <end position="362"/>
    </location>
</feature>
<organism evidence="11 12">
    <name type="scientific">Lasiosphaeria ovina</name>
    <dbReference type="NCBI Taxonomy" id="92902"/>
    <lineage>
        <taxon>Eukaryota</taxon>
        <taxon>Fungi</taxon>
        <taxon>Dikarya</taxon>
        <taxon>Ascomycota</taxon>
        <taxon>Pezizomycotina</taxon>
        <taxon>Sordariomycetes</taxon>
        <taxon>Sordariomycetidae</taxon>
        <taxon>Sordariales</taxon>
        <taxon>Lasiosphaeriaceae</taxon>
        <taxon>Lasiosphaeria</taxon>
    </lineage>
</organism>
<evidence type="ECO:0000313" key="11">
    <source>
        <dbReference type="EMBL" id="KAK3383578.1"/>
    </source>
</evidence>
<name>A0AAE0NL59_9PEZI</name>
<feature type="domain" description="tRNA wybutosine-synthesizing protein" evidence="10">
    <location>
        <begin position="15"/>
        <end position="314"/>
    </location>
</feature>
<evidence type="ECO:0000256" key="9">
    <source>
        <dbReference type="SAM" id="MobiDB-lite"/>
    </source>
</evidence>
<evidence type="ECO:0000313" key="12">
    <source>
        <dbReference type="Proteomes" id="UP001287356"/>
    </source>
</evidence>
<reference evidence="11" key="2">
    <citation type="submission" date="2023-06" db="EMBL/GenBank/DDBJ databases">
        <authorList>
            <consortium name="Lawrence Berkeley National Laboratory"/>
            <person name="Haridas S."/>
            <person name="Hensen N."/>
            <person name="Bonometti L."/>
            <person name="Westerberg I."/>
            <person name="Brannstrom I.O."/>
            <person name="Guillou S."/>
            <person name="Cros-Aarteil S."/>
            <person name="Calhoun S."/>
            <person name="Kuo A."/>
            <person name="Mondo S."/>
            <person name="Pangilinan J."/>
            <person name="Riley R."/>
            <person name="Labutti K."/>
            <person name="Andreopoulos B."/>
            <person name="Lipzen A."/>
            <person name="Chen C."/>
            <person name="Yanf M."/>
            <person name="Daum C."/>
            <person name="Ng V."/>
            <person name="Clum A."/>
            <person name="Steindorff A."/>
            <person name="Ohm R."/>
            <person name="Martin F."/>
            <person name="Silar P."/>
            <person name="Natvig D."/>
            <person name="Lalanne C."/>
            <person name="Gautier V."/>
            <person name="Ament-Velasquez S.L."/>
            <person name="Kruys A."/>
            <person name="Hutchinson M.I."/>
            <person name="Powell A.J."/>
            <person name="Barry K."/>
            <person name="Miller A.N."/>
            <person name="Grigoriev I.V."/>
            <person name="Debuchy R."/>
            <person name="Gladieux P."/>
            <person name="Thoren M.H."/>
            <person name="Johannesson H."/>
        </authorList>
    </citation>
    <scope>NUCLEOTIDE SEQUENCE</scope>
    <source>
        <strain evidence="11">CBS 958.72</strain>
    </source>
</reference>
<evidence type="ECO:0000256" key="4">
    <source>
        <dbReference type="ARBA" id="ARBA00022679"/>
    </source>
</evidence>
<dbReference type="Gene3D" id="3.30.1960.10">
    <property type="entry name" value="tRNA wybutosine-synthesizing-like"/>
    <property type="match status" value="1"/>
</dbReference>
<dbReference type="GO" id="GO:0008033">
    <property type="term" value="P:tRNA processing"/>
    <property type="evidence" value="ECO:0007669"/>
    <property type="project" value="UniProtKB-KW"/>
</dbReference>
<comment type="similarity">
    <text evidence="1">Belongs to the TYW3 family.</text>
</comment>
<dbReference type="Pfam" id="PF02676">
    <property type="entry name" value="TYW3"/>
    <property type="match status" value="1"/>
</dbReference>
<evidence type="ECO:0000256" key="1">
    <source>
        <dbReference type="ARBA" id="ARBA00008569"/>
    </source>
</evidence>
<dbReference type="SUPFAM" id="SSF111278">
    <property type="entry name" value="SSo0622-like"/>
    <property type="match status" value="1"/>
</dbReference>
<proteinExistence type="inferred from homology"/>
<keyword evidence="12" id="KW-1185">Reference proteome</keyword>
<dbReference type="AlphaFoldDB" id="A0AAE0NL59"/>
<sequence length="379" mass="40153">MVMTLPPSRETFARKKARILSQLAVPDADYADASPKGSVDAGIRQLIGEINGCAGLVTTSSCAGRASVYLEGRKTNKAKSAGAVLASARPGGEAAADGCGDGVAAAVMEEDDDDGLERAPAGSGSSAGGGKGGGQWLFVSHDPLVFAGDGSDDGEIYAALLGLGSGDEAAASATARLLSLERVVEDKGDVGAASRLIHFKFEPMILHVLTASHEHAQLVIQAGMEAGFRETGAVSLLGRGQRSQQQQQPEDEASPMVAVRCMGLSFESLIGAEETDGQRYCLVSPVYLRLLARIANERFVENEKRIARFQAALRAAFAAPLSKEAGGEWEDAEVRRERKREEGLRRRDQLKKQQQEEGEKEMASNIPVLGVILHQPDLL</sequence>
<dbReference type="GO" id="GO:0032259">
    <property type="term" value="P:methylation"/>
    <property type="evidence" value="ECO:0007669"/>
    <property type="project" value="UniProtKB-KW"/>
</dbReference>
<evidence type="ECO:0000259" key="10">
    <source>
        <dbReference type="Pfam" id="PF02676"/>
    </source>
</evidence>
<evidence type="ECO:0000256" key="6">
    <source>
        <dbReference type="ARBA" id="ARBA00022694"/>
    </source>
</evidence>
<dbReference type="PANTHER" id="PTHR48418">
    <property type="entry name" value="TRNA WYBUTOSINE-SYNTHESIZING PROTEIN 3"/>
    <property type="match status" value="1"/>
</dbReference>
<evidence type="ECO:0000256" key="8">
    <source>
        <dbReference type="ARBA" id="ARBA00049202"/>
    </source>
</evidence>
<gene>
    <name evidence="11" type="ORF">B0T24DRAFT_54510</name>
</gene>
<dbReference type="InterPro" id="IPR003827">
    <property type="entry name" value="tRNA_yW-synthesising"/>
</dbReference>
<evidence type="ECO:0000256" key="7">
    <source>
        <dbReference type="ARBA" id="ARBA00030554"/>
    </source>
</evidence>
<keyword evidence="5" id="KW-0949">S-adenosyl-L-methionine</keyword>
<evidence type="ECO:0000256" key="3">
    <source>
        <dbReference type="ARBA" id="ARBA00022603"/>
    </source>
</evidence>
<evidence type="ECO:0000256" key="5">
    <source>
        <dbReference type="ARBA" id="ARBA00022691"/>
    </source>
</evidence>
<comment type="catalytic activity">
    <reaction evidence="8">
        <text>4-demethyl-7-[(3S)-3-amino-3-carboxypropyl]wyosine(37) in tRNA(Phe) + S-adenosyl-L-methionine = 7-[(3S)-3-amino-3-carboxypropyl]wyosine(37) in tRNA(Phe) + S-adenosyl-L-homocysteine + H(+)</text>
        <dbReference type="Rhea" id="RHEA:36635"/>
        <dbReference type="Rhea" id="RHEA-COMP:10378"/>
        <dbReference type="Rhea" id="RHEA-COMP:10379"/>
        <dbReference type="ChEBI" id="CHEBI:15378"/>
        <dbReference type="ChEBI" id="CHEBI:57856"/>
        <dbReference type="ChEBI" id="CHEBI:59789"/>
        <dbReference type="ChEBI" id="CHEBI:73543"/>
        <dbReference type="ChEBI" id="CHEBI:73550"/>
        <dbReference type="EC" id="2.1.1.282"/>
    </reaction>
</comment>
<reference evidence="11" key="1">
    <citation type="journal article" date="2023" name="Mol. Phylogenet. Evol.">
        <title>Genome-scale phylogeny and comparative genomics of the fungal order Sordariales.</title>
        <authorList>
            <person name="Hensen N."/>
            <person name="Bonometti L."/>
            <person name="Westerberg I."/>
            <person name="Brannstrom I.O."/>
            <person name="Guillou S."/>
            <person name="Cros-Aarteil S."/>
            <person name="Calhoun S."/>
            <person name="Haridas S."/>
            <person name="Kuo A."/>
            <person name="Mondo S."/>
            <person name="Pangilinan J."/>
            <person name="Riley R."/>
            <person name="LaButti K."/>
            <person name="Andreopoulos B."/>
            <person name="Lipzen A."/>
            <person name="Chen C."/>
            <person name="Yan M."/>
            <person name="Daum C."/>
            <person name="Ng V."/>
            <person name="Clum A."/>
            <person name="Steindorff A."/>
            <person name="Ohm R.A."/>
            <person name="Martin F."/>
            <person name="Silar P."/>
            <person name="Natvig D.O."/>
            <person name="Lalanne C."/>
            <person name="Gautier V."/>
            <person name="Ament-Velasquez S.L."/>
            <person name="Kruys A."/>
            <person name="Hutchinson M.I."/>
            <person name="Powell A.J."/>
            <person name="Barry K."/>
            <person name="Miller A.N."/>
            <person name="Grigoriev I.V."/>
            <person name="Debuchy R."/>
            <person name="Gladieux P."/>
            <person name="Hiltunen Thoren M."/>
            <person name="Johannesson H."/>
        </authorList>
    </citation>
    <scope>NUCLEOTIDE SEQUENCE</scope>
    <source>
        <strain evidence="11">CBS 958.72</strain>
    </source>
</reference>
<dbReference type="EMBL" id="JAULSN010000001">
    <property type="protein sequence ID" value="KAK3383578.1"/>
    <property type="molecule type" value="Genomic_DNA"/>
</dbReference>
<accession>A0AAE0NL59</accession>
<comment type="caution">
    <text evidence="11">The sequence shown here is derived from an EMBL/GenBank/DDBJ whole genome shotgun (WGS) entry which is preliminary data.</text>
</comment>
<dbReference type="EC" id="2.1.1.282" evidence="2"/>
<dbReference type="GO" id="GO:0008168">
    <property type="term" value="F:methyltransferase activity"/>
    <property type="evidence" value="ECO:0007669"/>
    <property type="project" value="UniProtKB-KW"/>
</dbReference>
<dbReference type="PANTHER" id="PTHR48418:SF1">
    <property type="entry name" value="TRNA WYBUTOSINE-SYNTHESIZING PROTEIN 3"/>
    <property type="match status" value="1"/>
</dbReference>